<dbReference type="EMBL" id="CP060713">
    <property type="protein sequence ID" value="QNN51262.1"/>
    <property type="molecule type" value="Genomic_DNA"/>
</dbReference>
<evidence type="ECO:0000313" key="8">
    <source>
        <dbReference type="EMBL" id="QNN51262.1"/>
    </source>
</evidence>
<dbReference type="CDD" id="cd02966">
    <property type="entry name" value="TlpA_like_family"/>
    <property type="match status" value="1"/>
</dbReference>
<dbReference type="AlphaFoldDB" id="A0A7G9R6N7"/>
<keyword evidence="9" id="KW-1185">Reference proteome</keyword>
<evidence type="ECO:0000256" key="1">
    <source>
        <dbReference type="ARBA" id="ARBA00004196"/>
    </source>
</evidence>
<dbReference type="RefSeq" id="WP_187577102.1">
    <property type="nucleotide sequence ID" value="NZ_CP060713.1"/>
</dbReference>
<keyword evidence="2" id="KW-0201">Cytochrome c-type biogenesis</keyword>
<evidence type="ECO:0000256" key="5">
    <source>
        <dbReference type="ARBA" id="ARBA00023284"/>
    </source>
</evidence>
<dbReference type="Gene3D" id="3.40.30.10">
    <property type="entry name" value="Glutaredoxin"/>
    <property type="match status" value="1"/>
</dbReference>
<dbReference type="GO" id="GO:0017004">
    <property type="term" value="P:cytochrome complex assembly"/>
    <property type="evidence" value="ECO:0007669"/>
    <property type="project" value="UniProtKB-KW"/>
</dbReference>
<evidence type="ECO:0000313" key="9">
    <source>
        <dbReference type="Proteomes" id="UP000515947"/>
    </source>
</evidence>
<keyword evidence="6" id="KW-0732">Signal</keyword>
<reference evidence="8 9" key="1">
    <citation type="submission" date="2020-08" db="EMBL/GenBank/DDBJ databases">
        <title>Genome sequence of Nocardioides mesophilus KACC 16243T.</title>
        <authorList>
            <person name="Hyun D.-W."/>
            <person name="Bae J.-W."/>
        </authorList>
    </citation>
    <scope>NUCLEOTIDE SEQUENCE [LARGE SCALE GENOMIC DNA]</scope>
    <source>
        <strain evidence="8 9">KACC 16243</strain>
    </source>
</reference>
<dbReference type="GO" id="GO:0016209">
    <property type="term" value="F:antioxidant activity"/>
    <property type="evidence" value="ECO:0007669"/>
    <property type="project" value="InterPro"/>
</dbReference>
<evidence type="ECO:0000256" key="2">
    <source>
        <dbReference type="ARBA" id="ARBA00022748"/>
    </source>
</evidence>
<dbReference type="SUPFAM" id="SSF52833">
    <property type="entry name" value="Thioredoxin-like"/>
    <property type="match status" value="1"/>
</dbReference>
<feature type="domain" description="Thioredoxin" evidence="7">
    <location>
        <begin position="52"/>
        <end position="196"/>
    </location>
</feature>
<dbReference type="GO" id="GO:0030313">
    <property type="term" value="C:cell envelope"/>
    <property type="evidence" value="ECO:0007669"/>
    <property type="project" value="UniProtKB-SubCell"/>
</dbReference>
<dbReference type="GO" id="GO:0016491">
    <property type="term" value="F:oxidoreductase activity"/>
    <property type="evidence" value="ECO:0007669"/>
    <property type="project" value="InterPro"/>
</dbReference>
<evidence type="ECO:0000256" key="4">
    <source>
        <dbReference type="ARBA" id="ARBA00023157"/>
    </source>
</evidence>
<dbReference type="InterPro" id="IPR036249">
    <property type="entry name" value="Thioredoxin-like_sf"/>
</dbReference>
<organism evidence="8 9">
    <name type="scientific">Nocardioides mesophilus</name>
    <dbReference type="NCBI Taxonomy" id="433659"/>
    <lineage>
        <taxon>Bacteria</taxon>
        <taxon>Bacillati</taxon>
        <taxon>Actinomycetota</taxon>
        <taxon>Actinomycetes</taxon>
        <taxon>Propionibacteriales</taxon>
        <taxon>Nocardioidaceae</taxon>
        <taxon>Nocardioides</taxon>
    </lineage>
</organism>
<dbReference type="PANTHER" id="PTHR42852">
    <property type="entry name" value="THIOL:DISULFIDE INTERCHANGE PROTEIN DSBE"/>
    <property type="match status" value="1"/>
</dbReference>
<evidence type="ECO:0000256" key="3">
    <source>
        <dbReference type="ARBA" id="ARBA00022968"/>
    </source>
</evidence>
<dbReference type="InterPro" id="IPR000866">
    <property type="entry name" value="AhpC/TSA"/>
</dbReference>
<keyword evidence="3" id="KW-0812">Transmembrane</keyword>
<dbReference type="PANTHER" id="PTHR42852:SF6">
    <property type="entry name" value="THIOL:DISULFIDE INTERCHANGE PROTEIN DSBE"/>
    <property type="match status" value="1"/>
</dbReference>
<proteinExistence type="predicted"/>
<name>A0A7G9R6N7_9ACTN</name>
<sequence length="200" mass="20759">MTPSLPPRRRTRAAAALAGLAVAATLTGCSSDVGSSGEQGFVSGAGIITTLPAAEREAPGEVSGTTIDGEPLALSDYAGQVVVVNVWGSWCGPCRGEAPMLADAARDLAAKDVAFLGIDSRDPDRAQARAFVRTFDIPYPSIYDQQGRTLLAFRGTLVPNAIPSTVIIDREGRVAASVQGPITRTTLYDLVEEVQGGEAS</sequence>
<dbReference type="PROSITE" id="PS51352">
    <property type="entry name" value="THIOREDOXIN_2"/>
    <property type="match status" value="1"/>
</dbReference>
<dbReference type="InterPro" id="IPR013766">
    <property type="entry name" value="Thioredoxin_domain"/>
</dbReference>
<keyword evidence="4" id="KW-1015">Disulfide bond</keyword>
<dbReference type="Proteomes" id="UP000515947">
    <property type="component" value="Chromosome"/>
</dbReference>
<evidence type="ECO:0000259" key="7">
    <source>
        <dbReference type="PROSITE" id="PS51352"/>
    </source>
</evidence>
<feature type="chain" id="PRO_5028801856" evidence="6">
    <location>
        <begin position="24"/>
        <end position="200"/>
    </location>
</feature>
<evidence type="ECO:0000256" key="6">
    <source>
        <dbReference type="SAM" id="SignalP"/>
    </source>
</evidence>
<dbReference type="InterPro" id="IPR017937">
    <property type="entry name" value="Thioredoxin_CS"/>
</dbReference>
<dbReference type="Pfam" id="PF00578">
    <property type="entry name" value="AhpC-TSA"/>
    <property type="match status" value="1"/>
</dbReference>
<accession>A0A7G9R6N7</accession>
<keyword evidence="5" id="KW-0676">Redox-active center</keyword>
<protein>
    <submittedName>
        <fullName evidence="8">TlpA family protein disulfide reductase</fullName>
    </submittedName>
</protein>
<keyword evidence="3" id="KW-0735">Signal-anchor</keyword>
<dbReference type="PROSITE" id="PS00194">
    <property type="entry name" value="THIOREDOXIN_1"/>
    <property type="match status" value="1"/>
</dbReference>
<dbReference type="KEGG" id="nmes:H9L09_11505"/>
<gene>
    <name evidence="8" type="ORF">H9L09_11505</name>
</gene>
<dbReference type="InterPro" id="IPR050553">
    <property type="entry name" value="Thioredoxin_ResA/DsbE_sf"/>
</dbReference>
<feature type="signal peptide" evidence="6">
    <location>
        <begin position="1"/>
        <end position="23"/>
    </location>
</feature>
<comment type="subcellular location">
    <subcellularLocation>
        <location evidence="1">Cell envelope</location>
    </subcellularLocation>
</comment>